<dbReference type="InterPro" id="IPR051158">
    <property type="entry name" value="Metallophosphoesterase_sf"/>
</dbReference>
<name>A0A7W9W9U2_ARMRO</name>
<comment type="caution">
    <text evidence="2">The sequence shown here is derived from an EMBL/GenBank/DDBJ whole genome shotgun (WGS) entry which is preliminary data.</text>
</comment>
<dbReference type="PANTHER" id="PTHR31302:SF22">
    <property type="entry name" value="PHOSPHOESTERASE"/>
    <property type="match status" value="1"/>
</dbReference>
<sequence>MSSSAAPRVFALADTHLGFGVNKTMHRFGSEWWHHPEKILKRAWQTLSDDDILLLPGDLSWATKPRQATPDLEFLTKLPGTKVCIKGNHDYWWESDKRLHFPGLLDPPQRFGDLGIAGTRGWDLSDERILGRERKRLEKSLAAIADAPVKIALLHYPPQPFLDILSAANVTVCVYGHVHLRSFPEDEALVCHGEVLAGVQCFCVACDRIHFTPIELLAERIPLPV</sequence>
<dbReference type="RefSeq" id="WP_184203670.1">
    <property type="nucleotide sequence ID" value="NZ_JACHGW010000007.1"/>
</dbReference>
<dbReference type="PANTHER" id="PTHR31302">
    <property type="entry name" value="TRANSMEMBRANE PROTEIN WITH METALLOPHOSPHOESTERASE DOMAIN-RELATED"/>
    <property type="match status" value="1"/>
</dbReference>
<dbReference type="InterPro" id="IPR004843">
    <property type="entry name" value="Calcineurin-like_PHP"/>
</dbReference>
<dbReference type="GO" id="GO:0016787">
    <property type="term" value="F:hydrolase activity"/>
    <property type="evidence" value="ECO:0007669"/>
    <property type="project" value="InterPro"/>
</dbReference>
<dbReference type="Gene3D" id="3.60.21.10">
    <property type="match status" value="1"/>
</dbReference>
<evidence type="ECO:0000313" key="2">
    <source>
        <dbReference type="EMBL" id="MBB6053580.1"/>
    </source>
</evidence>
<accession>A0A7W9W9U2</accession>
<feature type="domain" description="Calcineurin-like phosphoesterase" evidence="1">
    <location>
        <begin position="8"/>
        <end position="179"/>
    </location>
</feature>
<keyword evidence="3" id="KW-1185">Reference proteome</keyword>
<reference evidence="2 3" key="1">
    <citation type="submission" date="2020-08" db="EMBL/GenBank/DDBJ databases">
        <title>Genomic Encyclopedia of Type Strains, Phase IV (KMG-IV): sequencing the most valuable type-strain genomes for metagenomic binning, comparative biology and taxonomic classification.</title>
        <authorList>
            <person name="Goeker M."/>
        </authorList>
    </citation>
    <scope>NUCLEOTIDE SEQUENCE [LARGE SCALE GENOMIC DNA]</scope>
    <source>
        <strain evidence="2 3">DSM 23562</strain>
    </source>
</reference>
<dbReference type="Proteomes" id="UP000520814">
    <property type="component" value="Unassembled WGS sequence"/>
</dbReference>
<evidence type="ECO:0000313" key="3">
    <source>
        <dbReference type="Proteomes" id="UP000520814"/>
    </source>
</evidence>
<dbReference type="InterPro" id="IPR029052">
    <property type="entry name" value="Metallo-depent_PP-like"/>
</dbReference>
<dbReference type="Pfam" id="PF00149">
    <property type="entry name" value="Metallophos"/>
    <property type="match status" value="1"/>
</dbReference>
<dbReference type="SUPFAM" id="SSF56300">
    <property type="entry name" value="Metallo-dependent phosphatases"/>
    <property type="match status" value="1"/>
</dbReference>
<proteinExistence type="predicted"/>
<protein>
    <recommendedName>
        <fullName evidence="1">Calcineurin-like phosphoesterase domain-containing protein</fullName>
    </recommendedName>
</protein>
<gene>
    <name evidence="2" type="ORF">HNQ39_005415</name>
</gene>
<dbReference type="AlphaFoldDB" id="A0A7W9W9U2"/>
<organism evidence="2 3">
    <name type="scientific">Armatimonas rosea</name>
    <dbReference type="NCBI Taxonomy" id="685828"/>
    <lineage>
        <taxon>Bacteria</taxon>
        <taxon>Bacillati</taxon>
        <taxon>Armatimonadota</taxon>
        <taxon>Armatimonadia</taxon>
        <taxon>Armatimonadales</taxon>
        <taxon>Armatimonadaceae</taxon>
        <taxon>Armatimonas</taxon>
    </lineage>
</organism>
<evidence type="ECO:0000259" key="1">
    <source>
        <dbReference type="Pfam" id="PF00149"/>
    </source>
</evidence>
<dbReference type="EMBL" id="JACHGW010000007">
    <property type="protein sequence ID" value="MBB6053580.1"/>
    <property type="molecule type" value="Genomic_DNA"/>
</dbReference>